<feature type="region of interest" description="Disordered" evidence="1">
    <location>
        <begin position="79"/>
        <end position="99"/>
    </location>
</feature>
<evidence type="ECO:0000313" key="3">
    <source>
        <dbReference type="Proteomes" id="UP001555826"/>
    </source>
</evidence>
<comment type="caution">
    <text evidence="2">The sequence shown here is derived from an EMBL/GenBank/DDBJ whole genome shotgun (WGS) entry which is preliminary data.</text>
</comment>
<gene>
    <name evidence="2" type="ORF">AB1207_20875</name>
</gene>
<evidence type="ECO:0000313" key="2">
    <source>
        <dbReference type="EMBL" id="MEW9267212.1"/>
    </source>
</evidence>
<dbReference type="EMBL" id="JBFNQN010000016">
    <property type="protein sequence ID" value="MEW9267212.1"/>
    <property type="molecule type" value="Genomic_DNA"/>
</dbReference>
<keyword evidence="3" id="KW-1185">Reference proteome</keyword>
<dbReference type="InterPro" id="IPR013320">
    <property type="entry name" value="ConA-like_dom_sf"/>
</dbReference>
<evidence type="ECO:0008006" key="4">
    <source>
        <dbReference type="Google" id="ProtNLM"/>
    </source>
</evidence>
<name>A0ABV3PCL5_9ACTN</name>
<protein>
    <recommendedName>
        <fullName evidence="4">Glycosyl hydrolase family 16</fullName>
    </recommendedName>
</protein>
<organism evidence="2 3">
    <name type="scientific">Kineococcus endophyticus</name>
    <dbReference type="NCBI Taxonomy" id="1181883"/>
    <lineage>
        <taxon>Bacteria</taxon>
        <taxon>Bacillati</taxon>
        <taxon>Actinomycetota</taxon>
        <taxon>Actinomycetes</taxon>
        <taxon>Kineosporiales</taxon>
        <taxon>Kineosporiaceae</taxon>
        <taxon>Kineococcus</taxon>
    </lineage>
</organism>
<dbReference type="RefSeq" id="WP_367640457.1">
    <property type="nucleotide sequence ID" value="NZ_JBFNQN010000016.1"/>
</dbReference>
<evidence type="ECO:0000256" key="1">
    <source>
        <dbReference type="SAM" id="MobiDB-lite"/>
    </source>
</evidence>
<dbReference type="SUPFAM" id="SSF49899">
    <property type="entry name" value="Concanavalin A-like lectins/glucanases"/>
    <property type="match status" value="1"/>
</dbReference>
<dbReference type="Proteomes" id="UP001555826">
    <property type="component" value="Unassembled WGS sequence"/>
</dbReference>
<sequence>MSGRLPRLDPASAGFVEDFRSGAAHPDRWVDHYLPQWTTAERSRARWDVGPSGLRLRIDADQPDWRPEDAPLRVSNLQTATFGGPVGSTRGTHRHRPDGLVVRTPVPQRILWAPRSGQVDVTVTASLDPGCMLAVWLVGTEHLDERDCGEICLAEVDADAVTTDATTARVGIKAHHDPRLRTEMTEVTVPVGAGRPHTWSARWDARGVVVACDEEVVFTSAQVLDQPLQLMVDLFETAPPSAAGDYPKTALVHAVTGTGVPPQDSGAHSGSGHR</sequence>
<reference evidence="2 3" key="1">
    <citation type="submission" date="2024-07" db="EMBL/GenBank/DDBJ databases">
        <authorList>
            <person name="Thanompreechachai J."/>
            <person name="Duangmal K."/>
        </authorList>
    </citation>
    <scope>NUCLEOTIDE SEQUENCE [LARGE SCALE GENOMIC DNA]</scope>
    <source>
        <strain evidence="2 3">KCTC 19886</strain>
    </source>
</reference>
<accession>A0ABV3PCL5</accession>
<proteinExistence type="predicted"/>
<dbReference type="Gene3D" id="2.60.120.200">
    <property type="match status" value="1"/>
</dbReference>